<protein>
    <submittedName>
        <fullName evidence="2">Uncharacterized protein</fullName>
    </submittedName>
</protein>
<dbReference type="EMBL" id="LGRX02024843">
    <property type="protein sequence ID" value="KAK3253440.1"/>
    <property type="molecule type" value="Genomic_DNA"/>
</dbReference>
<comment type="caution">
    <text evidence="2">The sequence shown here is derived from an EMBL/GenBank/DDBJ whole genome shotgun (WGS) entry which is preliminary data.</text>
</comment>
<evidence type="ECO:0000313" key="2">
    <source>
        <dbReference type="EMBL" id="KAK3253440.1"/>
    </source>
</evidence>
<sequence length="150" mass="16720">MSRATNPLRDPLRYDAGGKTLVDPPEGKVNQDVRLQLLQKHLPEGLGGPTAYARPETVKSEASSASGPNKTHHVYPHLWGPPSKLTVTDKSGSSRGKSKMMSTSQETYGYEAPDPYEQDEDRTNFVQKGNFTEYLRESIRKHVNLKKTAH</sequence>
<keyword evidence="3" id="KW-1185">Reference proteome</keyword>
<dbReference type="Proteomes" id="UP001190700">
    <property type="component" value="Unassembled WGS sequence"/>
</dbReference>
<proteinExistence type="predicted"/>
<dbReference type="AlphaFoldDB" id="A0AAE0CGD4"/>
<feature type="region of interest" description="Disordered" evidence="1">
    <location>
        <begin position="1"/>
        <end position="29"/>
    </location>
</feature>
<feature type="region of interest" description="Disordered" evidence="1">
    <location>
        <begin position="42"/>
        <end position="122"/>
    </location>
</feature>
<feature type="compositionally biased region" description="Low complexity" evidence="1">
    <location>
        <begin position="90"/>
        <end position="104"/>
    </location>
</feature>
<evidence type="ECO:0000313" key="3">
    <source>
        <dbReference type="Proteomes" id="UP001190700"/>
    </source>
</evidence>
<gene>
    <name evidence="2" type="ORF">CYMTET_37310</name>
</gene>
<evidence type="ECO:0000256" key="1">
    <source>
        <dbReference type="SAM" id="MobiDB-lite"/>
    </source>
</evidence>
<organism evidence="2 3">
    <name type="scientific">Cymbomonas tetramitiformis</name>
    <dbReference type="NCBI Taxonomy" id="36881"/>
    <lineage>
        <taxon>Eukaryota</taxon>
        <taxon>Viridiplantae</taxon>
        <taxon>Chlorophyta</taxon>
        <taxon>Pyramimonadophyceae</taxon>
        <taxon>Pyramimonadales</taxon>
        <taxon>Pyramimonadaceae</taxon>
        <taxon>Cymbomonas</taxon>
    </lineage>
</organism>
<reference evidence="2 3" key="1">
    <citation type="journal article" date="2015" name="Genome Biol. Evol.">
        <title>Comparative Genomics of a Bacterivorous Green Alga Reveals Evolutionary Causalities and Consequences of Phago-Mixotrophic Mode of Nutrition.</title>
        <authorList>
            <person name="Burns J.A."/>
            <person name="Paasch A."/>
            <person name="Narechania A."/>
            <person name="Kim E."/>
        </authorList>
    </citation>
    <scope>NUCLEOTIDE SEQUENCE [LARGE SCALE GENOMIC DNA]</scope>
    <source>
        <strain evidence="2 3">PLY_AMNH</strain>
    </source>
</reference>
<feature type="compositionally biased region" description="Polar residues" evidence="1">
    <location>
        <begin position="60"/>
        <end position="69"/>
    </location>
</feature>
<accession>A0AAE0CGD4</accession>
<name>A0AAE0CGD4_9CHLO</name>